<proteinExistence type="predicted"/>
<dbReference type="Gene3D" id="3.40.1350.10">
    <property type="match status" value="1"/>
</dbReference>
<name>A0A318S151_9DEIO</name>
<dbReference type="InterPro" id="IPR011856">
    <property type="entry name" value="tRNA_endonuc-like_dom_sf"/>
</dbReference>
<dbReference type="InterPro" id="IPR011335">
    <property type="entry name" value="Restrct_endonuc-II-like"/>
</dbReference>
<evidence type="ECO:0000313" key="2">
    <source>
        <dbReference type="Proteomes" id="UP000248326"/>
    </source>
</evidence>
<dbReference type="AlphaFoldDB" id="A0A318S151"/>
<reference evidence="1 2" key="1">
    <citation type="submission" date="2018-06" db="EMBL/GenBank/DDBJ databases">
        <title>Genomic Encyclopedia of Type Strains, Phase IV (KMG-IV): sequencing the most valuable type-strain genomes for metagenomic binning, comparative biology and taxonomic classification.</title>
        <authorList>
            <person name="Goeker M."/>
        </authorList>
    </citation>
    <scope>NUCLEOTIDE SEQUENCE [LARGE SCALE GENOMIC DNA]</scope>
    <source>
        <strain evidence="1 2">DSM 18048</strain>
    </source>
</reference>
<evidence type="ECO:0008006" key="3">
    <source>
        <dbReference type="Google" id="ProtNLM"/>
    </source>
</evidence>
<sequence length="95" mass="10910">MQTRCVQLLKLKGWFVLEMDRARKGNRKGAFHVGFVDILAIKGTHTLFIEFKLPTGNVRPEQHALHATLARQHGITVHVIRDETELLPHLKEPPR</sequence>
<dbReference type="SUPFAM" id="SSF52980">
    <property type="entry name" value="Restriction endonuclease-like"/>
    <property type="match status" value="1"/>
</dbReference>
<dbReference type="Proteomes" id="UP000248326">
    <property type="component" value="Unassembled WGS sequence"/>
</dbReference>
<gene>
    <name evidence="1" type="ORF">DES52_116112</name>
</gene>
<dbReference type="GO" id="GO:0003676">
    <property type="term" value="F:nucleic acid binding"/>
    <property type="evidence" value="ECO:0007669"/>
    <property type="project" value="InterPro"/>
</dbReference>
<accession>A0A318S151</accession>
<organism evidence="1 2">
    <name type="scientific">Deinococcus yavapaiensis KR-236</name>
    <dbReference type="NCBI Taxonomy" id="694435"/>
    <lineage>
        <taxon>Bacteria</taxon>
        <taxon>Thermotogati</taxon>
        <taxon>Deinococcota</taxon>
        <taxon>Deinococci</taxon>
        <taxon>Deinococcales</taxon>
        <taxon>Deinococcaceae</taxon>
        <taxon>Deinococcus</taxon>
    </lineage>
</organism>
<dbReference type="EMBL" id="QJSX01000016">
    <property type="protein sequence ID" value="PYE51045.1"/>
    <property type="molecule type" value="Genomic_DNA"/>
</dbReference>
<dbReference type="OrthoDB" id="1272564at2"/>
<keyword evidence="2" id="KW-1185">Reference proteome</keyword>
<evidence type="ECO:0000313" key="1">
    <source>
        <dbReference type="EMBL" id="PYE51045.1"/>
    </source>
</evidence>
<comment type="caution">
    <text evidence="1">The sequence shown here is derived from an EMBL/GenBank/DDBJ whole genome shotgun (WGS) entry which is preliminary data.</text>
</comment>
<dbReference type="RefSeq" id="WP_110888224.1">
    <property type="nucleotide sequence ID" value="NZ_QJSX01000016.1"/>
</dbReference>
<protein>
    <recommendedName>
        <fullName evidence="3">VRR-NUC domain-containing protein</fullName>
    </recommendedName>
</protein>